<dbReference type="AlphaFoldDB" id="A0A4Z1KZG6"/>
<protein>
    <submittedName>
        <fullName evidence="1">Uncharacterized protein</fullName>
    </submittedName>
</protein>
<evidence type="ECO:0000313" key="1">
    <source>
        <dbReference type="EMBL" id="TGO89952.1"/>
    </source>
</evidence>
<reference evidence="1 2" key="1">
    <citation type="submission" date="2017-12" db="EMBL/GenBank/DDBJ databases">
        <title>Comparative genomics of Botrytis spp.</title>
        <authorList>
            <person name="Valero-Jimenez C.A."/>
            <person name="Tapia P."/>
            <person name="Veloso J."/>
            <person name="Silva-Moreno E."/>
            <person name="Staats M."/>
            <person name="Valdes J.H."/>
            <person name="Van Kan J.A.L."/>
        </authorList>
    </citation>
    <scope>NUCLEOTIDE SEQUENCE [LARGE SCALE GENOMIC DNA]</scope>
    <source>
        <strain evidence="1 2">MUCL3349</strain>
    </source>
</reference>
<gene>
    <name evidence="1" type="ORF">BPOR_0086g00220</name>
</gene>
<evidence type="ECO:0000313" key="2">
    <source>
        <dbReference type="Proteomes" id="UP000297280"/>
    </source>
</evidence>
<accession>A0A4Z1KZG6</accession>
<name>A0A4Z1KZG6_9HELO</name>
<sequence length="298" mass="33923">MDSPFSDTCFEHVSRQKELLMLHQLRKQNSAVDDALFPYGLVLADLPPWEVQSIVHDQYTVGLDVERTVTYVSAALDYINRKSRRLGTDAWLFCVDRNLNQVSWSHELFVPYQYDQAVAEQRIGKILMVAKIEQSKIDANSIPWKNTCPDGTNLSGQLRWFPHRYEQHTDLLLNYNFLIVQNEYHLGDLCGGRYLRIARGAIQDYTVQPTLPGSSISATDIIKAQFPLNFIQIPTPQGPEGAAQITREVVLDYAIQSVLPGGSINRQNFPLSPIQISTPQDYQDYIQIIRKVVPDCII</sequence>
<keyword evidence="2" id="KW-1185">Reference proteome</keyword>
<comment type="caution">
    <text evidence="1">The sequence shown here is derived from an EMBL/GenBank/DDBJ whole genome shotgun (WGS) entry which is preliminary data.</text>
</comment>
<dbReference type="Proteomes" id="UP000297280">
    <property type="component" value="Unassembled WGS sequence"/>
</dbReference>
<proteinExistence type="predicted"/>
<organism evidence="1 2">
    <name type="scientific">Botrytis porri</name>
    <dbReference type="NCBI Taxonomy" id="87229"/>
    <lineage>
        <taxon>Eukaryota</taxon>
        <taxon>Fungi</taxon>
        <taxon>Dikarya</taxon>
        <taxon>Ascomycota</taxon>
        <taxon>Pezizomycotina</taxon>
        <taxon>Leotiomycetes</taxon>
        <taxon>Helotiales</taxon>
        <taxon>Sclerotiniaceae</taxon>
        <taxon>Botrytis</taxon>
    </lineage>
</organism>
<dbReference type="EMBL" id="PQXO01000086">
    <property type="protein sequence ID" value="TGO89952.1"/>
    <property type="molecule type" value="Genomic_DNA"/>
</dbReference>